<dbReference type="EMBL" id="QURN01000016">
    <property type="protein sequence ID" value="RFC64839.1"/>
    <property type="molecule type" value="Genomic_DNA"/>
</dbReference>
<evidence type="ECO:0000313" key="3">
    <source>
        <dbReference type="Proteomes" id="UP000262379"/>
    </source>
</evidence>
<keyword evidence="1" id="KW-0732">Signal</keyword>
<organism evidence="2 3">
    <name type="scientific">Mesorhizobium denitrificans</name>
    <dbReference type="NCBI Taxonomy" id="2294114"/>
    <lineage>
        <taxon>Bacteria</taxon>
        <taxon>Pseudomonadati</taxon>
        <taxon>Pseudomonadota</taxon>
        <taxon>Alphaproteobacteria</taxon>
        <taxon>Hyphomicrobiales</taxon>
        <taxon>Phyllobacteriaceae</taxon>
        <taxon>Mesorhizobium</taxon>
    </lineage>
</organism>
<reference evidence="3" key="1">
    <citation type="submission" date="2018-08" db="EMBL/GenBank/DDBJ databases">
        <authorList>
            <person name="Im W.T."/>
        </authorList>
    </citation>
    <scope>NUCLEOTIDE SEQUENCE [LARGE SCALE GENOMIC DNA]</scope>
    <source>
        <strain evidence="3">LA-28</strain>
    </source>
</reference>
<dbReference type="PANTHER" id="PTHR39327">
    <property type="match status" value="1"/>
</dbReference>
<dbReference type="Proteomes" id="UP000262379">
    <property type="component" value="Unassembled WGS sequence"/>
</dbReference>
<name>A0A371X6I6_9HYPH</name>
<feature type="chain" id="PRO_5017043339" evidence="1">
    <location>
        <begin position="26"/>
        <end position="200"/>
    </location>
</feature>
<gene>
    <name evidence="2" type="ORF">DY251_17895</name>
</gene>
<protein>
    <submittedName>
        <fullName evidence="2">Transglutaminase</fullName>
    </submittedName>
</protein>
<sequence>MRTSCWMAIAILTNAVAGMPSHAFAMQLSMTTGGRTTQPIGHYEFCKKLPAECTPRGIPAGPAKMNRSLLLKIDAVNSAVNAAITPKTDMEVWGKDEVWSFPNGVGDCEDYVLEKRKLLIAAGVSPSNTLITVVRQPNGEGHAVLTVRTTAGDYVLDNLESGVRRWDETVYTYLKRQSEKNPGQWLSITDGRADAVASVR</sequence>
<feature type="signal peptide" evidence="1">
    <location>
        <begin position="1"/>
        <end position="25"/>
    </location>
</feature>
<dbReference type="RefSeq" id="WP_116625282.1">
    <property type="nucleotide sequence ID" value="NZ_QURN01000016.1"/>
</dbReference>
<comment type="caution">
    <text evidence="2">The sequence shown here is derived from an EMBL/GenBank/DDBJ whole genome shotgun (WGS) entry which is preliminary data.</text>
</comment>
<dbReference type="AlphaFoldDB" id="A0A371X6I6"/>
<accession>A0A371X6I6</accession>
<dbReference type="Gene3D" id="3.10.620.30">
    <property type="match status" value="1"/>
</dbReference>
<dbReference type="InterPro" id="IPR010319">
    <property type="entry name" value="Transglutaminase-like_Cys_pept"/>
</dbReference>
<keyword evidence="3" id="KW-1185">Reference proteome</keyword>
<evidence type="ECO:0000313" key="2">
    <source>
        <dbReference type="EMBL" id="RFC64839.1"/>
    </source>
</evidence>
<evidence type="ECO:0000256" key="1">
    <source>
        <dbReference type="SAM" id="SignalP"/>
    </source>
</evidence>
<dbReference type="Pfam" id="PF06035">
    <property type="entry name" value="Peptidase_C93"/>
    <property type="match status" value="1"/>
</dbReference>
<proteinExistence type="predicted"/>
<dbReference type="PANTHER" id="PTHR39327:SF1">
    <property type="entry name" value="BLR5470 PROTEIN"/>
    <property type="match status" value="1"/>
</dbReference>